<dbReference type="EMBL" id="NHNI01000001">
    <property type="protein sequence ID" value="OZY87465.1"/>
    <property type="molecule type" value="Genomic_DNA"/>
</dbReference>
<protein>
    <submittedName>
        <fullName evidence="2">Uncharacterized protein</fullName>
    </submittedName>
</protein>
<feature type="transmembrane region" description="Helical" evidence="1">
    <location>
        <begin position="299"/>
        <end position="320"/>
    </location>
</feature>
<organism evidence="2 3">
    <name type="scientific">Cellvibrio mixtus</name>
    <dbReference type="NCBI Taxonomy" id="39650"/>
    <lineage>
        <taxon>Bacteria</taxon>
        <taxon>Pseudomonadati</taxon>
        <taxon>Pseudomonadota</taxon>
        <taxon>Gammaproteobacteria</taxon>
        <taxon>Cellvibrionales</taxon>
        <taxon>Cellvibrionaceae</taxon>
        <taxon>Cellvibrio</taxon>
    </lineage>
</organism>
<evidence type="ECO:0000313" key="3">
    <source>
        <dbReference type="Proteomes" id="UP000216101"/>
    </source>
</evidence>
<name>A0A266QC91_9GAMM</name>
<keyword evidence="1" id="KW-0812">Transmembrane</keyword>
<gene>
    <name evidence="2" type="ORF">CBP51_10965</name>
</gene>
<evidence type="ECO:0000313" key="2">
    <source>
        <dbReference type="EMBL" id="OZY87465.1"/>
    </source>
</evidence>
<dbReference type="AlphaFoldDB" id="A0A266QC91"/>
<accession>A0A266QC91</accession>
<keyword evidence="3" id="KW-1185">Reference proteome</keyword>
<evidence type="ECO:0000256" key="1">
    <source>
        <dbReference type="SAM" id="Phobius"/>
    </source>
</evidence>
<reference evidence="3" key="1">
    <citation type="submission" date="2017-05" db="EMBL/GenBank/DDBJ databases">
        <authorList>
            <person name="Barney B.M."/>
        </authorList>
    </citation>
    <scope>NUCLEOTIDE SEQUENCE [LARGE SCALE GENOMIC DNA]</scope>
    <source>
        <strain evidence="3">PSBB022</strain>
    </source>
</reference>
<dbReference type="Proteomes" id="UP000216101">
    <property type="component" value="Unassembled WGS sequence"/>
</dbReference>
<keyword evidence="1" id="KW-1133">Transmembrane helix</keyword>
<feature type="transmembrane region" description="Helical" evidence="1">
    <location>
        <begin position="184"/>
        <end position="206"/>
    </location>
</feature>
<feature type="transmembrane region" description="Helical" evidence="1">
    <location>
        <begin position="240"/>
        <end position="260"/>
    </location>
</feature>
<keyword evidence="1" id="KW-0472">Membrane</keyword>
<comment type="caution">
    <text evidence="2">The sequence shown here is derived from an EMBL/GenBank/DDBJ whole genome shotgun (WGS) entry which is preliminary data.</text>
</comment>
<sequence length="350" mass="38827">MSATASSSTKQTCKWNPGQAPDWLDDYLTVALAGKAHIPVNRAVPWRFAEAHYQVEHLPFTVNVNGVLKAADANIAIGDYTAKGLFLVPDKIEVWSLNNVLDKSAYNISDFVENNFTNELLKKYLNTRLSKYALESVNKQSLLPRPIASATLLSDSGFNKVKATIIESAKKYDKARRFISPKRWLVESLLCSVVIMAVLSGLNFMLPAGNSSGLGIAHFVKDIPTILGHWHLNLMRGEGLRGAVLIPILMLPTLAFMTLLGSGRAWSRLRLTYWFVASVLLIAGIIAQTNILFKGTTPANWWSFSLIPDVILCGALAGLLRARRYVYKNIGKEVKKLESDAFARMLNYKE</sequence>
<feature type="transmembrane region" description="Helical" evidence="1">
    <location>
        <begin position="272"/>
        <end position="293"/>
    </location>
</feature>
<proteinExistence type="predicted"/>